<dbReference type="AlphaFoldDB" id="A0A4Z0LUS0"/>
<dbReference type="InterPro" id="IPR020904">
    <property type="entry name" value="Sc_DH/Rdtase_CS"/>
</dbReference>
<name>A0A4Z0LUS0_9GAMM</name>
<sequence length="287" mass="30363">MTDISGRTAVVTGGGSGIGRGLAEALAAEGAAVAVADIILENAQAVAEAINAAGGRAMAVHCDVCERDSVFAMKAAINAELGPVSLLFANAGATSFERITDMEVNDVDWIIQVNLMGVTNCLLAFYPDMVAARDGHIFATASTAGLMPTFVPYHAPYSAAKLGIIGMLLNLSVEAAEFGIGSTVLCPGGVQSGMKDNNARYRPERFGGPGEGGVRVPKEFVAHDDLVFRPPEEVAELCLQAVRNNRLMVITDGRMRKTFDDSYYQIVQQAFDDVDRFDRALAERAAG</sequence>
<dbReference type="PANTHER" id="PTHR44196:SF1">
    <property type="entry name" value="DEHYDROGENASE_REDUCTASE SDR FAMILY MEMBER 7B"/>
    <property type="match status" value="1"/>
</dbReference>
<evidence type="ECO:0000313" key="4">
    <source>
        <dbReference type="Proteomes" id="UP000298050"/>
    </source>
</evidence>
<dbReference type="OrthoDB" id="4690547at2"/>
<dbReference type="CDD" id="cd05233">
    <property type="entry name" value="SDR_c"/>
    <property type="match status" value="1"/>
</dbReference>
<dbReference type="InterPro" id="IPR002347">
    <property type="entry name" value="SDR_fam"/>
</dbReference>
<comment type="caution">
    <text evidence="3">The sequence shown here is derived from an EMBL/GenBank/DDBJ whole genome shotgun (WGS) entry which is preliminary data.</text>
</comment>
<dbReference type="PRINTS" id="PR00081">
    <property type="entry name" value="GDHRDH"/>
</dbReference>
<organism evidence="3 4">
    <name type="scientific">Mangrovimicrobium sediminis</name>
    <dbReference type="NCBI Taxonomy" id="2562682"/>
    <lineage>
        <taxon>Bacteria</taxon>
        <taxon>Pseudomonadati</taxon>
        <taxon>Pseudomonadota</taxon>
        <taxon>Gammaproteobacteria</taxon>
        <taxon>Cellvibrionales</taxon>
        <taxon>Halieaceae</taxon>
        <taxon>Mangrovimicrobium</taxon>
    </lineage>
</organism>
<dbReference type="SUPFAM" id="SSF51735">
    <property type="entry name" value="NAD(P)-binding Rossmann-fold domains"/>
    <property type="match status" value="1"/>
</dbReference>
<dbReference type="GO" id="GO:0016020">
    <property type="term" value="C:membrane"/>
    <property type="evidence" value="ECO:0007669"/>
    <property type="project" value="TreeGrafter"/>
</dbReference>
<dbReference type="GO" id="GO:0016491">
    <property type="term" value="F:oxidoreductase activity"/>
    <property type="evidence" value="ECO:0007669"/>
    <property type="project" value="UniProtKB-KW"/>
</dbReference>
<dbReference type="PROSITE" id="PS00061">
    <property type="entry name" value="ADH_SHORT"/>
    <property type="match status" value="1"/>
</dbReference>
<evidence type="ECO:0000256" key="2">
    <source>
        <dbReference type="ARBA" id="ARBA00023002"/>
    </source>
</evidence>
<dbReference type="PANTHER" id="PTHR44196">
    <property type="entry name" value="DEHYDROGENASE/REDUCTASE SDR FAMILY MEMBER 7B"/>
    <property type="match status" value="1"/>
</dbReference>
<dbReference type="InterPro" id="IPR036291">
    <property type="entry name" value="NAD(P)-bd_dom_sf"/>
</dbReference>
<evidence type="ECO:0000313" key="3">
    <source>
        <dbReference type="EMBL" id="TGD71062.1"/>
    </source>
</evidence>
<proteinExistence type="inferred from homology"/>
<dbReference type="Gene3D" id="3.40.50.720">
    <property type="entry name" value="NAD(P)-binding Rossmann-like Domain"/>
    <property type="match status" value="1"/>
</dbReference>
<keyword evidence="2" id="KW-0560">Oxidoreductase</keyword>
<reference evidence="3 4" key="1">
    <citation type="submission" date="2019-04" db="EMBL/GenBank/DDBJ databases">
        <title>Taxonomy of novel Haliea sp. from mangrove soil of West Coast of India.</title>
        <authorList>
            <person name="Verma A."/>
            <person name="Kumar P."/>
            <person name="Krishnamurthi S."/>
        </authorList>
    </citation>
    <scope>NUCLEOTIDE SEQUENCE [LARGE SCALE GENOMIC DNA]</scope>
    <source>
        <strain evidence="3 4">SAOS-164</strain>
    </source>
</reference>
<dbReference type="RefSeq" id="WP_135446385.1">
    <property type="nucleotide sequence ID" value="NZ_SRLE01000016.1"/>
</dbReference>
<evidence type="ECO:0000256" key="1">
    <source>
        <dbReference type="ARBA" id="ARBA00006484"/>
    </source>
</evidence>
<comment type="similarity">
    <text evidence="1">Belongs to the short-chain dehydrogenases/reductases (SDR) family.</text>
</comment>
<keyword evidence="4" id="KW-1185">Reference proteome</keyword>
<accession>A0A4Z0LUS0</accession>
<dbReference type="EMBL" id="SRLE01000016">
    <property type="protein sequence ID" value="TGD71062.1"/>
    <property type="molecule type" value="Genomic_DNA"/>
</dbReference>
<protein>
    <submittedName>
        <fullName evidence="3">SDR family oxidoreductase</fullName>
    </submittedName>
</protein>
<dbReference type="Pfam" id="PF00106">
    <property type="entry name" value="adh_short"/>
    <property type="match status" value="1"/>
</dbReference>
<gene>
    <name evidence="3" type="ORF">E4634_19640</name>
</gene>
<dbReference type="Proteomes" id="UP000298050">
    <property type="component" value="Unassembled WGS sequence"/>
</dbReference>